<evidence type="ECO:0000313" key="2">
    <source>
        <dbReference type="Proteomes" id="UP001595979"/>
    </source>
</evidence>
<proteinExistence type="predicted"/>
<name>A0ABW1DN30_9DEIO</name>
<organism evidence="1 2">
    <name type="scientific">Deinococcus petrolearius</name>
    <dbReference type="NCBI Taxonomy" id="1751295"/>
    <lineage>
        <taxon>Bacteria</taxon>
        <taxon>Thermotogati</taxon>
        <taxon>Deinococcota</taxon>
        <taxon>Deinococci</taxon>
        <taxon>Deinococcales</taxon>
        <taxon>Deinococcaceae</taxon>
        <taxon>Deinococcus</taxon>
    </lineage>
</organism>
<dbReference type="EMBL" id="JBHSOH010000015">
    <property type="protein sequence ID" value="MFC5849178.1"/>
    <property type="molecule type" value="Genomic_DNA"/>
</dbReference>
<dbReference type="Proteomes" id="UP001595979">
    <property type="component" value="Unassembled WGS sequence"/>
</dbReference>
<comment type="caution">
    <text evidence="1">The sequence shown here is derived from an EMBL/GenBank/DDBJ whole genome shotgun (WGS) entry which is preliminary data.</text>
</comment>
<gene>
    <name evidence="1" type="ORF">ACFPQ6_12750</name>
</gene>
<reference evidence="2" key="1">
    <citation type="journal article" date="2019" name="Int. J. Syst. Evol. Microbiol.">
        <title>The Global Catalogue of Microorganisms (GCM) 10K type strain sequencing project: providing services to taxonomists for standard genome sequencing and annotation.</title>
        <authorList>
            <consortium name="The Broad Institute Genomics Platform"/>
            <consortium name="The Broad Institute Genome Sequencing Center for Infectious Disease"/>
            <person name="Wu L."/>
            <person name="Ma J."/>
        </authorList>
    </citation>
    <scope>NUCLEOTIDE SEQUENCE [LARGE SCALE GENOMIC DNA]</scope>
    <source>
        <strain evidence="2">CGMCC 1.15053</strain>
    </source>
</reference>
<evidence type="ECO:0000313" key="1">
    <source>
        <dbReference type="EMBL" id="MFC5849178.1"/>
    </source>
</evidence>
<protein>
    <submittedName>
        <fullName evidence="1">Uncharacterized protein</fullName>
    </submittedName>
</protein>
<accession>A0ABW1DN30</accession>
<keyword evidence="2" id="KW-1185">Reference proteome</keyword>
<sequence>MTVMTIPTPAATATAPAITTPLQTQTPVQTPQPTVPALNVAQQWLQDNQVSYGGRADSGETTTVILNTKDGQVFADVGKPIPGTDVTLTKVANQNLVFTVKGKTGKLLIPASSETDTGAQP</sequence>
<dbReference type="RefSeq" id="WP_380050001.1">
    <property type="nucleotide sequence ID" value="NZ_JBHSOH010000015.1"/>
</dbReference>